<dbReference type="KEGG" id="oni:Osc7112_2064"/>
<dbReference type="RefSeq" id="WP_015175840.1">
    <property type="nucleotide sequence ID" value="NC_019729.1"/>
</dbReference>
<dbReference type="InterPro" id="IPR015068">
    <property type="entry name" value="DUF1877"/>
</dbReference>
<dbReference type="AlphaFoldDB" id="K9VGB4"/>
<evidence type="ECO:0000313" key="2">
    <source>
        <dbReference type="Proteomes" id="UP000010478"/>
    </source>
</evidence>
<dbReference type="SUPFAM" id="SSF111069">
    <property type="entry name" value="Hypothetical protein yfbM"/>
    <property type="match status" value="1"/>
</dbReference>
<dbReference type="STRING" id="179408.Osc7112_2064"/>
<gene>
    <name evidence="1" type="ORF">Osc7112_2064</name>
</gene>
<dbReference type="Gene3D" id="3.40.1760.10">
    <property type="entry name" value="YfbM-like super family"/>
    <property type="match status" value="1"/>
</dbReference>
<protein>
    <recommendedName>
        <fullName evidence="3">DUF1877 domain-containing protein</fullName>
    </recommendedName>
</protein>
<accession>K9VGB4</accession>
<dbReference type="EMBL" id="CP003614">
    <property type="protein sequence ID" value="AFZ06534.1"/>
    <property type="molecule type" value="Genomic_DNA"/>
</dbReference>
<reference evidence="1 2" key="1">
    <citation type="submission" date="2012-05" db="EMBL/GenBank/DDBJ databases">
        <title>Finished chromosome of genome of Oscillatoria sp. PCC 7112.</title>
        <authorList>
            <consortium name="US DOE Joint Genome Institute"/>
            <person name="Gugger M."/>
            <person name="Coursin T."/>
            <person name="Rippka R."/>
            <person name="Tandeau De Marsac N."/>
            <person name="Huntemann M."/>
            <person name="Wei C.-L."/>
            <person name="Han J."/>
            <person name="Detter J.C."/>
            <person name="Han C."/>
            <person name="Tapia R."/>
            <person name="Davenport K."/>
            <person name="Daligault H."/>
            <person name="Erkkila T."/>
            <person name="Gu W."/>
            <person name="Munk A.C.C."/>
            <person name="Teshima H."/>
            <person name="Xu Y."/>
            <person name="Chain P."/>
            <person name="Chen A."/>
            <person name="Krypides N."/>
            <person name="Mavromatis K."/>
            <person name="Markowitz V."/>
            <person name="Szeto E."/>
            <person name="Ivanova N."/>
            <person name="Mikhailova N."/>
            <person name="Ovchinnikova G."/>
            <person name="Pagani I."/>
            <person name="Pati A."/>
            <person name="Goodwin L."/>
            <person name="Peters L."/>
            <person name="Pitluck S."/>
            <person name="Woyke T."/>
            <person name="Kerfeld C."/>
        </authorList>
    </citation>
    <scope>NUCLEOTIDE SEQUENCE [LARGE SCALE GENOMIC DNA]</scope>
    <source>
        <strain evidence="1 2">PCC 7112</strain>
    </source>
</reference>
<dbReference type="eggNOG" id="ENOG50338AX">
    <property type="taxonomic scope" value="Bacteria"/>
</dbReference>
<dbReference type="Proteomes" id="UP000010478">
    <property type="component" value="Chromosome"/>
</dbReference>
<keyword evidence="2" id="KW-1185">Reference proteome</keyword>
<name>K9VGB4_9CYAN</name>
<evidence type="ECO:0000313" key="1">
    <source>
        <dbReference type="EMBL" id="AFZ06534.1"/>
    </source>
</evidence>
<dbReference type="HOGENOM" id="CLU_097518_0_0_3"/>
<sequence length="238" mass="27232">MGITSQLKEISLATFERLKKEPALVEAFLSAKWLPESTFWATATHWPAASAELIKRNCETAFFRIPSLREQFVSEWETPDLDLNKNFQQLTFLLAGYIPGYIFDRATIPEIKANTYLMAKAKGEDFFPFLVIDNSRWDGLPLVNAIGAGAEIGYSTGSGAVRYLLPDEITRILNGLVALGEQGFQSRYLREADRDEPISWIDWAEEEILEWLTDYYNEMLNYYQKVSADRNAMLLYLS</sequence>
<organism evidence="1 2">
    <name type="scientific">Phormidium nigroviride PCC 7112</name>
    <dbReference type="NCBI Taxonomy" id="179408"/>
    <lineage>
        <taxon>Bacteria</taxon>
        <taxon>Bacillati</taxon>
        <taxon>Cyanobacteriota</taxon>
        <taxon>Cyanophyceae</taxon>
        <taxon>Oscillatoriophycideae</taxon>
        <taxon>Oscillatoriales</taxon>
        <taxon>Oscillatoriaceae</taxon>
        <taxon>Phormidium</taxon>
    </lineage>
</organism>
<proteinExistence type="predicted"/>
<dbReference type="OrthoDB" id="489746at2"/>
<evidence type="ECO:0008006" key="3">
    <source>
        <dbReference type="Google" id="ProtNLM"/>
    </source>
</evidence>
<dbReference type="InterPro" id="IPR035944">
    <property type="entry name" value="YfbM-like_sf"/>
</dbReference>
<dbReference type="Pfam" id="PF08974">
    <property type="entry name" value="DUF1877"/>
    <property type="match status" value="1"/>
</dbReference>